<dbReference type="PANTHER" id="PTHR35307">
    <property type="entry name" value="PROTEIN, PUTATIVE-RELATED"/>
    <property type="match status" value="1"/>
</dbReference>
<evidence type="ECO:0000256" key="1">
    <source>
        <dbReference type="SAM" id="MobiDB-lite"/>
    </source>
</evidence>
<feature type="transmembrane region" description="Helical" evidence="2">
    <location>
        <begin position="99"/>
        <end position="117"/>
    </location>
</feature>
<feature type="transmembrane region" description="Helical" evidence="2">
    <location>
        <begin position="64"/>
        <end position="87"/>
    </location>
</feature>
<dbReference type="PANTHER" id="PTHR35307:SF3">
    <property type="entry name" value="DUF4220 DOMAIN-CONTAINING PROTEIN"/>
    <property type="match status" value="1"/>
</dbReference>
<feature type="transmembrane region" description="Helical" evidence="2">
    <location>
        <begin position="129"/>
        <end position="146"/>
    </location>
</feature>
<comment type="caution">
    <text evidence="3">The sequence shown here is derived from an EMBL/GenBank/DDBJ whole genome shotgun (WGS) entry which is preliminary data.</text>
</comment>
<dbReference type="AlphaFoldDB" id="A0AAW2KNF6"/>
<feature type="region of interest" description="Disordered" evidence="1">
    <location>
        <begin position="730"/>
        <end position="756"/>
    </location>
</feature>
<keyword evidence="2" id="KW-1133">Transmembrane helix</keyword>
<protein>
    <submittedName>
        <fullName evidence="3">Uncharacterized protein</fullName>
    </submittedName>
</protein>
<feature type="transmembrane region" description="Helical" evidence="2">
    <location>
        <begin position="282"/>
        <end position="303"/>
    </location>
</feature>
<accession>A0AAW2KNF6</accession>
<dbReference type="EMBL" id="JACGWM010000280">
    <property type="protein sequence ID" value="KAL0308058.1"/>
    <property type="molecule type" value="Genomic_DNA"/>
</dbReference>
<feature type="transmembrane region" description="Helical" evidence="2">
    <location>
        <begin position="394"/>
        <end position="418"/>
    </location>
</feature>
<sequence>MLLLRSSNHSEEFMDSDNCSQYCYTAFDWNDICSRHYSTSDDCYSTSDYDKFVQDNLDSPMPWIGMYVAAASALCSVSMIVDAISGFRSRKFWLPCKYFSLNAFSLTVLAVAMKLPVDFTSNTRASNDKLARISSLVFMATAMGNFMTSLGSMENNDIVLNLSALGILVVTVAGNVCIHIAQMSYVFGLREILAEQIGSTVFMLLLLVTLCSSAVMVPTAKRYVESGYQEMHKRVSNEKVEWGKFTIDELRVVVRRYWVMAETGSPQFVVGRSVTCVASGGMCLLMAIILLEALISVPLLYRFPPTISSNYKWSINWIFVIQSIGVAFGSVAPLIRWFTVVQFKSSKLHHKSFKEEFKVEMYWTQRLVDWRDSPLRLQIRHHKCRKLVHDAKRLLLNICIAVQIVIVLASKLVLFISAPCVNGILFCFHHIKKLKACDPLESRAGTELDFSHYVLLVEGEPGLPDKILTNICNEADKLIQKEFDRVEIRSLHSQELPNCWSLPVVTLTSIATSLPNIENHKVKELLRAVSEGLCFVKLIEKTLDTNGELESCRNTADVVWVEVELYKKWQDKDLQITSPKGRTHKVMLQSLSSTSEKTVRDFIDGRDDVVMQNPLNWPVKVIAANSMYRITQTILLAHKDDDQLTDEQLFELLSIMISDIIAACLTNLARVITLKCHRNVIKERERSIRQAALLLGESEEILEILQQREIPNMDPGKAANIEEWRAYIEASTSASGNNTTHPQSNGEHVSDDEPEG</sequence>
<feature type="transmembrane region" description="Helical" evidence="2">
    <location>
        <begin position="201"/>
        <end position="224"/>
    </location>
</feature>
<organism evidence="3">
    <name type="scientific">Sesamum calycinum</name>
    <dbReference type="NCBI Taxonomy" id="2727403"/>
    <lineage>
        <taxon>Eukaryota</taxon>
        <taxon>Viridiplantae</taxon>
        <taxon>Streptophyta</taxon>
        <taxon>Embryophyta</taxon>
        <taxon>Tracheophyta</taxon>
        <taxon>Spermatophyta</taxon>
        <taxon>Magnoliopsida</taxon>
        <taxon>eudicotyledons</taxon>
        <taxon>Gunneridae</taxon>
        <taxon>Pentapetalae</taxon>
        <taxon>asterids</taxon>
        <taxon>lamiids</taxon>
        <taxon>Lamiales</taxon>
        <taxon>Pedaliaceae</taxon>
        <taxon>Sesamum</taxon>
    </lineage>
</organism>
<reference evidence="3" key="1">
    <citation type="submission" date="2020-06" db="EMBL/GenBank/DDBJ databases">
        <authorList>
            <person name="Li T."/>
            <person name="Hu X."/>
            <person name="Zhang T."/>
            <person name="Song X."/>
            <person name="Zhang H."/>
            <person name="Dai N."/>
            <person name="Sheng W."/>
            <person name="Hou X."/>
            <person name="Wei L."/>
        </authorList>
    </citation>
    <scope>NUCLEOTIDE SEQUENCE</scope>
    <source>
        <strain evidence="3">KEN8</strain>
        <tissue evidence="3">Leaf</tissue>
    </source>
</reference>
<feature type="transmembrane region" description="Helical" evidence="2">
    <location>
        <begin position="158"/>
        <end position="181"/>
    </location>
</feature>
<feature type="transmembrane region" description="Helical" evidence="2">
    <location>
        <begin position="315"/>
        <end position="338"/>
    </location>
</feature>
<name>A0AAW2KNF6_9LAMI</name>
<keyword evidence="2" id="KW-0472">Membrane</keyword>
<gene>
    <name evidence="3" type="ORF">Scaly_2963000</name>
</gene>
<feature type="compositionally biased region" description="Polar residues" evidence="1">
    <location>
        <begin position="730"/>
        <end position="747"/>
    </location>
</feature>
<keyword evidence="2" id="KW-0812">Transmembrane</keyword>
<reference evidence="3" key="2">
    <citation type="journal article" date="2024" name="Plant">
        <title>Genomic evolution and insights into agronomic trait innovations of Sesamum species.</title>
        <authorList>
            <person name="Miao H."/>
            <person name="Wang L."/>
            <person name="Qu L."/>
            <person name="Liu H."/>
            <person name="Sun Y."/>
            <person name="Le M."/>
            <person name="Wang Q."/>
            <person name="Wei S."/>
            <person name="Zheng Y."/>
            <person name="Lin W."/>
            <person name="Duan Y."/>
            <person name="Cao H."/>
            <person name="Xiong S."/>
            <person name="Wang X."/>
            <person name="Wei L."/>
            <person name="Li C."/>
            <person name="Ma Q."/>
            <person name="Ju M."/>
            <person name="Zhao R."/>
            <person name="Li G."/>
            <person name="Mu C."/>
            <person name="Tian Q."/>
            <person name="Mei H."/>
            <person name="Zhang T."/>
            <person name="Gao T."/>
            <person name="Zhang H."/>
        </authorList>
    </citation>
    <scope>NUCLEOTIDE SEQUENCE</scope>
    <source>
        <strain evidence="3">KEN8</strain>
    </source>
</reference>
<evidence type="ECO:0000256" key="2">
    <source>
        <dbReference type="SAM" id="Phobius"/>
    </source>
</evidence>
<evidence type="ECO:0000313" key="3">
    <source>
        <dbReference type="EMBL" id="KAL0308058.1"/>
    </source>
</evidence>
<proteinExistence type="predicted"/>